<name>A0A1I0T2F4_9BACL</name>
<dbReference type="Proteomes" id="UP000198979">
    <property type="component" value="Unassembled WGS sequence"/>
</dbReference>
<dbReference type="NCBIfam" id="NF002644">
    <property type="entry name" value="PRK02315.1-5"/>
    <property type="match status" value="1"/>
</dbReference>
<organism evidence="3 4">
    <name type="scientific">Anoxybacillus pushchinoensis</name>
    <dbReference type="NCBI Taxonomy" id="150248"/>
    <lineage>
        <taxon>Bacteria</taxon>
        <taxon>Bacillati</taxon>
        <taxon>Bacillota</taxon>
        <taxon>Bacilli</taxon>
        <taxon>Bacillales</taxon>
        <taxon>Anoxybacillaceae</taxon>
        <taxon>Anoxybacillus</taxon>
    </lineage>
</organism>
<keyword evidence="4" id="KW-1185">Reference proteome</keyword>
<evidence type="ECO:0000256" key="1">
    <source>
        <dbReference type="ARBA" id="ARBA00005397"/>
    </source>
</evidence>
<comment type="function">
    <text evidence="2">Enables the recognition and targeting of unfolded and aggregated proteins to the ClpC protease or to other proteins involved in proteolysis.</text>
</comment>
<dbReference type="PANTHER" id="PTHR39161:SF1">
    <property type="entry name" value="ADAPTER PROTEIN MECA 1"/>
    <property type="match status" value="1"/>
</dbReference>
<evidence type="ECO:0000313" key="3">
    <source>
        <dbReference type="EMBL" id="SFA45867.1"/>
    </source>
</evidence>
<comment type="similarity">
    <text evidence="1 2">Belongs to the MecA family.</text>
</comment>
<dbReference type="HAMAP" id="MF_01124">
    <property type="entry name" value="MecA"/>
    <property type="match status" value="1"/>
</dbReference>
<proteinExistence type="inferred from homology"/>
<dbReference type="Pfam" id="PF05389">
    <property type="entry name" value="MecA"/>
    <property type="match status" value="1"/>
</dbReference>
<dbReference type="PIRSF" id="PIRSF029008">
    <property type="entry name" value="MecA"/>
    <property type="match status" value="1"/>
</dbReference>
<evidence type="ECO:0000313" key="4">
    <source>
        <dbReference type="Proteomes" id="UP000198979"/>
    </source>
</evidence>
<dbReference type="AlphaFoldDB" id="A0A1I0T2F4"/>
<dbReference type="InterPro" id="IPR008681">
    <property type="entry name" value="Neg-reg_MecA"/>
</dbReference>
<sequence length="220" mass="26232">MEIERINEYTLKLYISYGDIEERGFDREEIWFNRERSEELFWEMMDEIHQEVELYLEGPLWIQVHAVEKGIEVFVTKAQISKDGTKLELPILDERFKDLPVDEKIEQILDQHFNMIKAASTAPENPLQFVIRFKTIEDVISLAHRRDFSTLNNRLFALENKYYLYVEFTEDDHDHDIDNMLSILLEYGQDSQMTIHRLEEYGKTIIAEQALTIIAKHFPN</sequence>
<dbReference type="InterPro" id="IPR038471">
    <property type="entry name" value="MecA_C_sf"/>
</dbReference>
<comment type="subunit">
    <text evidence="2">Homodimer.</text>
</comment>
<evidence type="ECO:0000256" key="2">
    <source>
        <dbReference type="HAMAP-Rule" id="MF_01124"/>
    </source>
</evidence>
<dbReference type="EMBL" id="FOJQ01000012">
    <property type="protein sequence ID" value="SFA45867.1"/>
    <property type="molecule type" value="Genomic_DNA"/>
</dbReference>
<protein>
    <recommendedName>
        <fullName evidence="2">Adapter protein MecA</fullName>
    </recommendedName>
</protein>
<dbReference type="STRING" id="150248.SAMN05216169_101231"/>
<accession>A0A1I0T2F4</accession>
<dbReference type="RefSeq" id="WP_091701672.1">
    <property type="nucleotide sequence ID" value="NZ_FOJQ01000012.1"/>
</dbReference>
<dbReference type="PANTHER" id="PTHR39161">
    <property type="entry name" value="ADAPTER PROTEIN MECA"/>
    <property type="match status" value="1"/>
</dbReference>
<reference evidence="4" key="1">
    <citation type="submission" date="2016-10" db="EMBL/GenBank/DDBJ databases">
        <authorList>
            <person name="Varghese N."/>
            <person name="Submissions S."/>
        </authorList>
    </citation>
    <scope>NUCLEOTIDE SEQUENCE [LARGE SCALE GENOMIC DNA]</scope>
    <source>
        <strain evidence="4">K1</strain>
    </source>
</reference>
<comment type="domain">
    <text evidence="2">The N-terminal domain probably binds unfolded/aggregated proteins; the C-terminal domain interacts with ClpC.</text>
</comment>
<dbReference type="GO" id="GO:0030674">
    <property type="term" value="F:protein-macromolecule adaptor activity"/>
    <property type="evidence" value="ECO:0007669"/>
    <property type="project" value="UniProtKB-UniRule"/>
</dbReference>
<dbReference type="OrthoDB" id="2360201at2"/>
<dbReference type="Gene3D" id="3.30.70.1950">
    <property type="match status" value="1"/>
</dbReference>
<gene>
    <name evidence="2" type="primary">mecA</name>
    <name evidence="3" type="ORF">SAMN05216169_101231</name>
</gene>